<name>B9XK53_PEDPL</name>
<evidence type="ECO:0000259" key="2">
    <source>
        <dbReference type="PROSITE" id="PS50006"/>
    </source>
</evidence>
<evidence type="ECO:0000313" key="4">
    <source>
        <dbReference type="Proteomes" id="UP000003688"/>
    </source>
</evidence>
<evidence type="ECO:0000256" key="1">
    <source>
        <dbReference type="SAM" id="Phobius"/>
    </source>
</evidence>
<reference evidence="3 4" key="1">
    <citation type="journal article" date="2011" name="J. Bacteriol.">
        <title>Genome sequence of 'Pedosphaera parvula' Ellin514, an aerobic Verrucomicrobial isolate from pasture soil.</title>
        <authorList>
            <person name="Kant R."/>
            <person name="van Passel M.W."/>
            <person name="Sangwan P."/>
            <person name="Palva A."/>
            <person name="Lucas S."/>
            <person name="Copeland A."/>
            <person name="Lapidus A."/>
            <person name="Glavina Del Rio T."/>
            <person name="Dalin E."/>
            <person name="Tice H."/>
            <person name="Bruce D."/>
            <person name="Goodwin L."/>
            <person name="Pitluck S."/>
            <person name="Chertkov O."/>
            <person name="Larimer F.W."/>
            <person name="Land M.L."/>
            <person name="Hauser L."/>
            <person name="Brettin T.S."/>
            <person name="Detter J.C."/>
            <person name="Han S."/>
            <person name="de Vos W.M."/>
            <person name="Janssen P.H."/>
            <person name="Smidt H."/>
        </authorList>
    </citation>
    <scope>NUCLEOTIDE SEQUENCE [LARGE SCALE GENOMIC DNA]</scope>
    <source>
        <strain evidence="3 4">Ellin514</strain>
    </source>
</reference>
<dbReference type="SUPFAM" id="SSF49879">
    <property type="entry name" value="SMAD/FHA domain"/>
    <property type="match status" value="1"/>
</dbReference>
<gene>
    <name evidence="3" type="ORF">Cflav_PD2884</name>
</gene>
<dbReference type="CDD" id="cd00060">
    <property type="entry name" value="FHA"/>
    <property type="match status" value="1"/>
</dbReference>
<dbReference type="Proteomes" id="UP000003688">
    <property type="component" value="Unassembled WGS sequence"/>
</dbReference>
<keyword evidence="1" id="KW-0812">Transmembrane</keyword>
<proteinExistence type="predicted"/>
<dbReference type="Pfam" id="PF00498">
    <property type="entry name" value="FHA"/>
    <property type="match status" value="1"/>
</dbReference>
<dbReference type="STRING" id="320771.Cflav_PD2884"/>
<accession>B9XK53</accession>
<feature type="transmembrane region" description="Helical" evidence="1">
    <location>
        <begin position="107"/>
        <end position="128"/>
    </location>
</feature>
<dbReference type="PROSITE" id="PS50006">
    <property type="entry name" value="FHA_DOMAIN"/>
    <property type="match status" value="1"/>
</dbReference>
<dbReference type="RefSeq" id="WP_007416196.1">
    <property type="nucleotide sequence ID" value="NZ_ABOX02000023.1"/>
</dbReference>
<comment type="caution">
    <text evidence="3">The sequence shown here is derived from an EMBL/GenBank/DDBJ whole genome shotgun (WGS) entry which is preliminary data.</text>
</comment>
<protein>
    <submittedName>
        <fullName evidence="3">FHA domain containing protein</fullName>
    </submittedName>
</protein>
<keyword evidence="4" id="KW-1185">Reference proteome</keyword>
<dbReference type="InterPro" id="IPR008984">
    <property type="entry name" value="SMAD_FHA_dom_sf"/>
</dbReference>
<dbReference type="AlphaFoldDB" id="B9XK53"/>
<organism evidence="3 4">
    <name type="scientific">Pedosphaera parvula (strain Ellin514)</name>
    <dbReference type="NCBI Taxonomy" id="320771"/>
    <lineage>
        <taxon>Bacteria</taxon>
        <taxon>Pseudomonadati</taxon>
        <taxon>Verrucomicrobiota</taxon>
        <taxon>Pedosphaerae</taxon>
        <taxon>Pedosphaerales</taxon>
        <taxon>Pedosphaeraceae</taxon>
        <taxon>Pedosphaera</taxon>
    </lineage>
</organism>
<dbReference type="InterPro" id="IPR000253">
    <property type="entry name" value="FHA_dom"/>
</dbReference>
<feature type="domain" description="FHA" evidence="2">
    <location>
        <begin position="23"/>
        <end position="77"/>
    </location>
</feature>
<keyword evidence="1" id="KW-0472">Membrane</keyword>
<dbReference type="OrthoDB" id="162419at2"/>
<keyword evidence="1" id="KW-1133">Transmembrane helix</keyword>
<dbReference type="EMBL" id="ABOX02000023">
    <property type="protein sequence ID" value="EEF59876.1"/>
    <property type="molecule type" value="Genomic_DNA"/>
</dbReference>
<sequence>MVQFKVLSGRMAGSEKVARHFPFNIGRSASADLQVEEDGVWDQHLELSFDPSTGFTLAARPKALASVNGQPFESVLLRNGDLIEIGAIKIRFWLSNTRQKSLGWREWLTWAGIALITALQIALIYLLINQ</sequence>
<evidence type="ECO:0000313" key="3">
    <source>
        <dbReference type="EMBL" id="EEF59876.1"/>
    </source>
</evidence>
<dbReference type="Gene3D" id="2.60.200.20">
    <property type="match status" value="1"/>
</dbReference>